<comment type="similarity">
    <text evidence="1">Belongs to the nitronate monooxygenase family. NMO class I subfamily.</text>
</comment>
<protein>
    <submittedName>
        <fullName evidence="6">Nitronate monooxygenase family protein</fullName>
    </submittedName>
</protein>
<organism evidence="6 7">
    <name type="scientific">Brevundimonas terrae</name>
    <dbReference type="NCBI Taxonomy" id="363631"/>
    <lineage>
        <taxon>Bacteria</taxon>
        <taxon>Pseudomonadati</taxon>
        <taxon>Pseudomonadota</taxon>
        <taxon>Alphaproteobacteria</taxon>
        <taxon>Caulobacterales</taxon>
        <taxon>Caulobacteraceae</taxon>
        <taxon>Brevundimonas</taxon>
    </lineage>
</organism>
<dbReference type="PANTHER" id="PTHR42747:SF4">
    <property type="entry name" value="BLR1330 PROTEIN"/>
    <property type="match status" value="1"/>
</dbReference>
<dbReference type="CDD" id="cd04730">
    <property type="entry name" value="NPD_like"/>
    <property type="match status" value="1"/>
</dbReference>
<evidence type="ECO:0000256" key="4">
    <source>
        <dbReference type="ARBA" id="ARBA00023002"/>
    </source>
</evidence>
<dbReference type="PANTHER" id="PTHR42747">
    <property type="entry name" value="NITRONATE MONOOXYGENASE-RELATED"/>
    <property type="match status" value="1"/>
</dbReference>
<comment type="caution">
    <text evidence="6">The sequence shown here is derived from an EMBL/GenBank/DDBJ whole genome shotgun (WGS) entry which is preliminary data.</text>
</comment>
<keyword evidence="7" id="KW-1185">Reference proteome</keyword>
<proteinExistence type="inferred from homology"/>
<dbReference type="EMBL" id="BAAAEJ010000005">
    <property type="protein sequence ID" value="GAA0388097.1"/>
    <property type="molecule type" value="Genomic_DNA"/>
</dbReference>
<dbReference type="SUPFAM" id="SSF51412">
    <property type="entry name" value="Inosine monophosphate dehydrogenase (IMPDH)"/>
    <property type="match status" value="1"/>
</dbReference>
<keyword evidence="5 6" id="KW-0503">Monooxygenase</keyword>
<sequence>MFLVSGPELVIAACKAGIGGAFPTPNCRTPSELDSWMGQITDALSPDDGPWVANMITHSSNNRLAEDLALVAEYKPPIVITALGSPKPVIETVKAYGGLVFADVVNINLARKAAAAGVDGMACISAGAGGHTGHLSPLSFISAVREFFDGYIAVGGGIADGSAIAGAIAAGADMVYMGTRFLAASESRAQDDYKAMIVDCGPDDLVVSSAITGTPASWLKPSLNAADLDPDNLGGPVTRDYSGDGAHKRWKDIWAAGQGLQSIQAVEPVATIVDRLEDEYRLAVSRFQRITAGEEHMDRYVAATLAKANSQ</sequence>
<keyword evidence="4" id="KW-0560">Oxidoreductase</keyword>
<evidence type="ECO:0000256" key="1">
    <source>
        <dbReference type="ARBA" id="ARBA00009881"/>
    </source>
</evidence>
<keyword evidence="3" id="KW-0288">FMN</keyword>
<evidence type="ECO:0000256" key="3">
    <source>
        <dbReference type="ARBA" id="ARBA00022643"/>
    </source>
</evidence>
<dbReference type="InterPro" id="IPR013785">
    <property type="entry name" value="Aldolase_TIM"/>
</dbReference>
<evidence type="ECO:0000256" key="5">
    <source>
        <dbReference type="ARBA" id="ARBA00023033"/>
    </source>
</evidence>
<evidence type="ECO:0000313" key="7">
    <source>
        <dbReference type="Proteomes" id="UP001500791"/>
    </source>
</evidence>
<dbReference type="InterPro" id="IPR004136">
    <property type="entry name" value="NMO"/>
</dbReference>
<dbReference type="GO" id="GO:0004497">
    <property type="term" value="F:monooxygenase activity"/>
    <property type="evidence" value="ECO:0007669"/>
    <property type="project" value="UniProtKB-KW"/>
</dbReference>
<keyword evidence="2" id="KW-0285">Flavoprotein</keyword>
<accession>A0ABN0Y9N2</accession>
<dbReference type="Pfam" id="PF03060">
    <property type="entry name" value="NMO"/>
    <property type="match status" value="1"/>
</dbReference>
<dbReference type="Proteomes" id="UP001500791">
    <property type="component" value="Unassembled WGS sequence"/>
</dbReference>
<name>A0ABN0Y9N2_9CAUL</name>
<evidence type="ECO:0000256" key="2">
    <source>
        <dbReference type="ARBA" id="ARBA00022630"/>
    </source>
</evidence>
<gene>
    <name evidence="6" type="ORF">GCM10009093_13560</name>
</gene>
<dbReference type="Gene3D" id="3.20.20.70">
    <property type="entry name" value="Aldolase class I"/>
    <property type="match status" value="1"/>
</dbReference>
<reference evidence="6 7" key="1">
    <citation type="journal article" date="2019" name="Int. J. Syst. Evol. Microbiol.">
        <title>The Global Catalogue of Microorganisms (GCM) 10K type strain sequencing project: providing services to taxonomists for standard genome sequencing and annotation.</title>
        <authorList>
            <consortium name="The Broad Institute Genomics Platform"/>
            <consortium name="The Broad Institute Genome Sequencing Center for Infectious Disease"/>
            <person name="Wu L."/>
            <person name="Ma J."/>
        </authorList>
    </citation>
    <scope>NUCLEOTIDE SEQUENCE [LARGE SCALE GENOMIC DNA]</scope>
    <source>
        <strain evidence="6 7">JCM 13476</strain>
    </source>
</reference>
<evidence type="ECO:0000313" key="6">
    <source>
        <dbReference type="EMBL" id="GAA0388097.1"/>
    </source>
</evidence>